<keyword evidence="2" id="KW-0808">Transferase</keyword>
<dbReference type="OrthoDB" id="9812495at2"/>
<dbReference type="SUPFAM" id="SSF56112">
    <property type="entry name" value="Protein kinase-like (PK-like)"/>
    <property type="match status" value="1"/>
</dbReference>
<feature type="domain" description="Aminoglycoside phosphotransferase" evidence="1">
    <location>
        <begin position="29"/>
        <end position="242"/>
    </location>
</feature>
<evidence type="ECO:0000259" key="1">
    <source>
        <dbReference type="Pfam" id="PF01636"/>
    </source>
</evidence>
<gene>
    <name evidence="2" type="ORF">PB01_10285</name>
</gene>
<proteinExistence type="predicted"/>
<dbReference type="Gene3D" id="3.90.1200.10">
    <property type="match status" value="1"/>
</dbReference>
<dbReference type="Pfam" id="PF01636">
    <property type="entry name" value="APH"/>
    <property type="match status" value="1"/>
</dbReference>
<dbReference type="RefSeq" id="WP_151700114.1">
    <property type="nucleotide sequence ID" value="NZ_CP031223.1"/>
</dbReference>
<dbReference type="KEGG" id="psyo:PB01_10285"/>
<dbReference type="AlphaFoldDB" id="A0A5J6SSK3"/>
<dbReference type="GO" id="GO:0016740">
    <property type="term" value="F:transferase activity"/>
    <property type="evidence" value="ECO:0007669"/>
    <property type="project" value="UniProtKB-KW"/>
</dbReference>
<dbReference type="Proteomes" id="UP000325517">
    <property type="component" value="Chromosome"/>
</dbReference>
<protein>
    <submittedName>
        <fullName evidence="2">Aminoglycoside phosphotransferase family protein</fullName>
    </submittedName>
</protein>
<dbReference type="InterPro" id="IPR051678">
    <property type="entry name" value="AGP_Transferase"/>
</dbReference>
<evidence type="ECO:0000313" key="2">
    <source>
        <dbReference type="EMBL" id="QFF99187.1"/>
    </source>
</evidence>
<reference evidence="2 3" key="1">
    <citation type="submission" date="2018-07" db="EMBL/GenBank/DDBJ databases">
        <title>Complete genome sequence of Psychrobacillus sp. PB01, isolated from iceberg, and comparative genome analysis of Psychrobacillus strains.</title>
        <authorList>
            <person name="Lee P.C."/>
        </authorList>
    </citation>
    <scope>NUCLEOTIDE SEQUENCE [LARGE SCALE GENOMIC DNA]</scope>
    <source>
        <strain evidence="2 3">PB01</strain>
    </source>
</reference>
<dbReference type="InterPro" id="IPR011009">
    <property type="entry name" value="Kinase-like_dom_sf"/>
</dbReference>
<dbReference type="EMBL" id="CP031223">
    <property type="protein sequence ID" value="QFF99187.1"/>
    <property type="molecule type" value="Genomic_DNA"/>
</dbReference>
<name>A0A5J6SSK3_9BACI</name>
<keyword evidence="3" id="KW-1185">Reference proteome</keyword>
<accession>A0A5J6SSK3</accession>
<sequence length="260" mass="30166">MNKSFNPVILEQFGAIIGKVHSFSFPKRQGATSEVIFLHTDNGQFVCKVAQTSLYREWLLEEARIMKHWNEETNLPIPTFYQFVENNDESYLLMSLENGIPLREALLKVESDKERYDLLECFGALLKQLHETKPPTSWVTKESWLDEQLEKATYNLQNYDVDGDQPLLDNLKRHKPVPFEQTLIHGDCTIDNILVSNGRVRTFIDLAGSAFGDPRYDIALAIRSIRNNEKMLNAFYKGYGLRTITKEEFDYFDGGLYEFF</sequence>
<evidence type="ECO:0000313" key="3">
    <source>
        <dbReference type="Proteomes" id="UP000325517"/>
    </source>
</evidence>
<dbReference type="InterPro" id="IPR002575">
    <property type="entry name" value="Aminoglycoside_PTrfase"/>
</dbReference>
<organism evidence="2 3">
    <name type="scientific">Psychrobacillus glaciei</name>
    <dbReference type="NCBI Taxonomy" id="2283160"/>
    <lineage>
        <taxon>Bacteria</taxon>
        <taxon>Bacillati</taxon>
        <taxon>Bacillota</taxon>
        <taxon>Bacilli</taxon>
        <taxon>Bacillales</taxon>
        <taxon>Bacillaceae</taxon>
        <taxon>Psychrobacillus</taxon>
    </lineage>
</organism>
<dbReference type="PANTHER" id="PTHR21310">
    <property type="entry name" value="AMINOGLYCOSIDE PHOSPHOTRANSFERASE-RELATED-RELATED"/>
    <property type="match status" value="1"/>
</dbReference>